<evidence type="ECO:0000256" key="4">
    <source>
        <dbReference type="ARBA" id="ARBA00022827"/>
    </source>
</evidence>
<keyword evidence="5" id="KW-0560">Oxidoreductase</keyword>
<organism evidence="8 9">
    <name type="scientific">Nocardioides flavescens</name>
    <dbReference type="NCBI Taxonomy" id="2691959"/>
    <lineage>
        <taxon>Bacteria</taxon>
        <taxon>Bacillati</taxon>
        <taxon>Actinomycetota</taxon>
        <taxon>Actinomycetes</taxon>
        <taxon>Propionibacteriales</taxon>
        <taxon>Nocardioidaceae</taxon>
        <taxon>Nocardioides</taxon>
    </lineage>
</organism>
<dbReference type="PANTHER" id="PTHR43884">
    <property type="entry name" value="ACYL-COA DEHYDROGENASE"/>
    <property type="match status" value="1"/>
</dbReference>
<evidence type="ECO:0000256" key="1">
    <source>
        <dbReference type="ARBA" id="ARBA00001974"/>
    </source>
</evidence>
<dbReference type="GO" id="GO:0050660">
    <property type="term" value="F:flavin adenine dinucleotide binding"/>
    <property type="evidence" value="ECO:0007669"/>
    <property type="project" value="InterPro"/>
</dbReference>
<comment type="similarity">
    <text evidence="2">Belongs to the acyl-CoA dehydrogenase family.</text>
</comment>
<accession>A0A6L7F0R8</accession>
<keyword evidence="9" id="KW-1185">Reference proteome</keyword>
<dbReference type="InterPro" id="IPR036250">
    <property type="entry name" value="AcylCo_DH-like_C"/>
</dbReference>
<dbReference type="PANTHER" id="PTHR43884:SF20">
    <property type="entry name" value="ACYL-COA DEHYDROGENASE FADE28"/>
    <property type="match status" value="1"/>
</dbReference>
<dbReference type="InterPro" id="IPR046373">
    <property type="entry name" value="Acyl-CoA_Oxase/DH_mid-dom_sf"/>
</dbReference>
<sequence length="383" mass="40140">MDFSYDDEQDALREAVRGLVGKAYSDFEKRRQAVEDDPGFDEAQWQRMAEMGLLGLPFAEDDGGVGAGPVEIGIVCQELGRVIAPEPYLTSVVYAGGLVSAVGTAEQRQEVLGALSAGESVLAFAHDEPGRTWSATAEAVTATQDGDAWTLSGVKEPVPHGARADVLVVSAALPAGGTGLFLVAGGDAERTGYAAYDGTRAARVAFDGTTATPLGEPGLDVTASIATVQAITRVMAANQALGAMQFCLRATTEYLKSRKQFGVPLNTFQALNFRAADMYVSQELAQSIVDWATMVVEQAGSRGDQEALIDAARRASLQVSRSSRHIGQEAIQLHGGIAMTAEYSVGNVVAHLTVLDHLLGDGTHHLSELAGAVTGHADIDPLG</sequence>
<comment type="caution">
    <text evidence="8">The sequence shown here is derived from an EMBL/GenBank/DDBJ whole genome shotgun (WGS) entry which is preliminary data.</text>
</comment>
<dbReference type="GO" id="GO:0003995">
    <property type="term" value="F:acyl-CoA dehydrogenase activity"/>
    <property type="evidence" value="ECO:0007669"/>
    <property type="project" value="TreeGrafter"/>
</dbReference>
<keyword evidence="4" id="KW-0274">FAD</keyword>
<proteinExistence type="inferred from homology"/>
<evidence type="ECO:0000256" key="2">
    <source>
        <dbReference type="ARBA" id="ARBA00009347"/>
    </source>
</evidence>
<feature type="domain" description="Acyl-CoA dehydrogenase/oxidase N-terminal" evidence="7">
    <location>
        <begin position="7"/>
        <end position="119"/>
    </location>
</feature>
<feature type="domain" description="Acyl-CoA dehydrogenase/oxidase C-terminal" evidence="6">
    <location>
        <begin position="231"/>
        <end position="357"/>
    </location>
</feature>
<evidence type="ECO:0000259" key="7">
    <source>
        <dbReference type="Pfam" id="PF02771"/>
    </source>
</evidence>
<dbReference type="Gene3D" id="2.40.110.10">
    <property type="entry name" value="Butyryl-CoA Dehydrogenase, subunit A, domain 2"/>
    <property type="match status" value="1"/>
</dbReference>
<evidence type="ECO:0000259" key="6">
    <source>
        <dbReference type="Pfam" id="PF00441"/>
    </source>
</evidence>
<name>A0A6L7F0R8_9ACTN</name>
<evidence type="ECO:0000313" key="8">
    <source>
        <dbReference type="EMBL" id="MXG90519.1"/>
    </source>
</evidence>
<evidence type="ECO:0000256" key="3">
    <source>
        <dbReference type="ARBA" id="ARBA00022630"/>
    </source>
</evidence>
<protein>
    <submittedName>
        <fullName evidence="8">Acyl-CoA dehydrogenase</fullName>
    </submittedName>
</protein>
<keyword evidence="3" id="KW-0285">Flavoprotein</keyword>
<dbReference type="InterPro" id="IPR013786">
    <property type="entry name" value="AcylCoA_DH/ox_N"/>
</dbReference>
<evidence type="ECO:0000256" key="5">
    <source>
        <dbReference type="ARBA" id="ARBA00023002"/>
    </source>
</evidence>
<dbReference type="RefSeq" id="WP_160878442.1">
    <property type="nucleotide sequence ID" value="NZ_WUEK01000007.1"/>
</dbReference>
<dbReference type="Pfam" id="PF00441">
    <property type="entry name" value="Acyl-CoA_dh_1"/>
    <property type="match status" value="1"/>
</dbReference>
<reference evidence="8 9" key="1">
    <citation type="submission" date="2019-12" db="EMBL/GenBank/DDBJ databases">
        <authorList>
            <person name="Kun Z."/>
        </authorList>
    </citation>
    <scope>NUCLEOTIDE SEQUENCE [LARGE SCALE GENOMIC DNA]</scope>
    <source>
        <strain evidence="8 9">YIM 123512</strain>
    </source>
</reference>
<dbReference type="InterPro" id="IPR037069">
    <property type="entry name" value="AcylCoA_DH/ox_N_sf"/>
</dbReference>
<dbReference type="Gene3D" id="1.20.140.10">
    <property type="entry name" value="Butyryl-CoA Dehydrogenase, subunit A, domain 3"/>
    <property type="match status" value="1"/>
</dbReference>
<dbReference type="EMBL" id="WUEK01000007">
    <property type="protein sequence ID" value="MXG90519.1"/>
    <property type="molecule type" value="Genomic_DNA"/>
</dbReference>
<dbReference type="AlphaFoldDB" id="A0A6L7F0R8"/>
<dbReference type="InterPro" id="IPR009075">
    <property type="entry name" value="AcylCo_DH/oxidase_C"/>
</dbReference>
<dbReference type="InterPro" id="IPR009100">
    <property type="entry name" value="AcylCoA_DH/oxidase_NM_dom_sf"/>
</dbReference>
<comment type="cofactor">
    <cofactor evidence="1">
        <name>FAD</name>
        <dbReference type="ChEBI" id="CHEBI:57692"/>
    </cofactor>
</comment>
<dbReference type="SUPFAM" id="SSF47203">
    <property type="entry name" value="Acyl-CoA dehydrogenase C-terminal domain-like"/>
    <property type="match status" value="1"/>
</dbReference>
<dbReference type="SUPFAM" id="SSF56645">
    <property type="entry name" value="Acyl-CoA dehydrogenase NM domain-like"/>
    <property type="match status" value="1"/>
</dbReference>
<evidence type="ECO:0000313" key="9">
    <source>
        <dbReference type="Proteomes" id="UP000473325"/>
    </source>
</evidence>
<dbReference type="Proteomes" id="UP000473325">
    <property type="component" value="Unassembled WGS sequence"/>
</dbReference>
<dbReference type="Pfam" id="PF02771">
    <property type="entry name" value="Acyl-CoA_dh_N"/>
    <property type="match status" value="1"/>
</dbReference>
<gene>
    <name evidence="8" type="ORF">GRQ65_13270</name>
</gene>
<dbReference type="Gene3D" id="1.10.540.10">
    <property type="entry name" value="Acyl-CoA dehydrogenase/oxidase, N-terminal domain"/>
    <property type="match status" value="1"/>
</dbReference>
<dbReference type="CDD" id="cd00567">
    <property type="entry name" value="ACAD"/>
    <property type="match status" value="1"/>
</dbReference>